<dbReference type="AlphaFoldDB" id="A0A8H3Z5V1"/>
<evidence type="ECO:0000256" key="1">
    <source>
        <dbReference type="SAM" id="Phobius"/>
    </source>
</evidence>
<proteinExistence type="predicted"/>
<keyword evidence="1" id="KW-1133">Transmembrane helix</keyword>
<evidence type="ECO:0000313" key="3">
    <source>
        <dbReference type="Proteomes" id="UP000447873"/>
    </source>
</evidence>
<sequence length="146" mass="16413">MPEPNHFHRLWISTTSFLAQPPQPPAPQQSTTTSWRAAFSKPSTDLKINIILTLLLALFLLSTLLILLLSKLIHTAKYRTLTHLDICITDRLDYDYVPQDRHKIRIASIDIDIDIHVSPTTKNFFLHAISNVVIMLSSAASAAKAD</sequence>
<accession>A0A8H3Z5V1</accession>
<evidence type="ECO:0008006" key="4">
    <source>
        <dbReference type="Google" id="ProtNLM"/>
    </source>
</evidence>
<organism evidence="2 3">
    <name type="scientific">Venturia inaequalis</name>
    <name type="common">Apple scab fungus</name>
    <dbReference type="NCBI Taxonomy" id="5025"/>
    <lineage>
        <taxon>Eukaryota</taxon>
        <taxon>Fungi</taxon>
        <taxon>Dikarya</taxon>
        <taxon>Ascomycota</taxon>
        <taxon>Pezizomycotina</taxon>
        <taxon>Dothideomycetes</taxon>
        <taxon>Pleosporomycetidae</taxon>
        <taxon>Venturiales</taxon>
        <taxon>Venturiaceae</taxon>
        <taxon>Venturia</taxon>
    </lineage>
</organism>
<evidence type="ECO:0000313" key="2">
    <source>
        <dbReference type="EMBL" id="KAE9981732.1"/>
    </source>
</evidence>
<protein>
    <recommendedName>
        <fullName evidence="4">Transmembrane protein</fullName>
    </recommendedName>
</protein>
<keyword evidence="1" id="KW-0472">Membrane</keyword>
<reference evidence="2 3" key="1">
    <citation type="submission" date="2018-12" db="EMBL/GenBank/DDBJ databases">
        <title>Venturia inaequalis Genome Resource.</title>
        <authorList>
            <person name="Lichtner F.J."/>
        </authorList>
    </citation>
    <scope>NUCLEOTIDE SEQUENCE [LARGE SCALE GENOMIC DNA]</scope>
    <source>
        <strain evidence="2 3">120213</strain>
    </source>
</reference>
<comment type="caution">
    <text evidence="2">The sequence shown here is derived from an EMBL/GenBank/DDBJ whole genome shotgun (WGS) entry which is preliminary data.</text>
</comment>
<dbReference type="Proteomes" id="UP000447873">
    <property type="component" value="Unassembled WGS sequence"/>
</dbReference>
<name>A0A8H3Z5V1_VENIN</name>
<feature type="transmembrane region" description="Helical" evidence="1">
    <location>
        <begin position="48"/>
        <end position="69"/>
    </location>
</feature>
<dbReference type="EMBL" id="WNWS01000085">
    <property type="protein sequence ID" value="KAE9981732.1"/>
    <property type="molecule type" value="Genomic_DNA"/>
</dbReference>
<keyword evidence="1" id="KW-0812">Transmembrane</keyword>
<gene>
    <name evidence="2" type="ORF">EG328_011430</name>
</gene>